<dbReference type="GO" id="GO:0003723">
    <property type="term" value="F:RNA binding"/>
    <property type="evidence" value="ECO:0007669"/>
    <property type="project" value="UniProtKB-UniRule"/>
</dbReference>
<dbReference type="SMART" id="SM00322">
    <property type="entry name" value="KH"/>
    <property type="match status" value="1"/>
</dbReference>
<sequence>MRREKSSKGWFVVAMKCFKTSGAMLQSAKGEILSFGMEGRWKKVNGMGIYFLCTACSVESKRVVYVATFSKEAQSERISLSTKMVRNEMVSVQCKPFLEIEPGPGCNSTEVRDDEEGSPRAMVRVGLWWKTCLRQQVCWGPKTMLWHRQWGYKGPSLFKGKRVLCVLEGNDWAKKGLELCNLLRLKKIHLDDGPSLIISAKEPHNQFEALIEAVPSVEAPLKATSMHDQPSLLRPDILQEDRSNSVTIGVADEHIGLVVGRGGRNIMDISQASGARIKISDRGDFMSGTTDRKVTITGSQRAIRAAESMIMQKVASASER</sequence>
<reference evidence="4 5" key="1">
    <citation type="journal article" date="2018" name="PLoS Genet.">
        <title>Population sequencing reveals clonal diversity and ancestral inbreeding in the grapevine cultivar Chardonnay.</title>
        <authorList>
            <person name="Roach M.J."/>
            <person name="Johnson D.L."/>
            <person name="Bohlmann J."/>
            <person name="van Vuuren H.J."/>
            <person name="Jones S.J."/>
            <person name="Pretorius I.S."/>
            <person name="Schmidt S.A."/>
            <person name="Borneman A.R."/>
        </authorList>
    </citation>
    <scope>NUCLEOTIDE SEQUENCE [LARGE SCALE GENOMIC DNA]</scope>
    <source>
        <strain evidence="5">cv. Chardonnay</strain>
        <tissue evidence="4">Leaf</tissue>
    </source>
</reference>
<dbReference type="Pfam" id="PF00013">
    <property type="entry name" value="KH_1"/>
    <property type="match status" value="1"/>
</dbReference>
<dbReference type="AlphaFoldDB" id="A0A438IM59"/>
<dbReference type="PANTHER" id="PTHR10288">
    <property type="entry name" value="KH DOMAIN CONTAINING RNA BINDING PROTEIN"/>
    <property type="match status" value="1"/>
</dbReference>
<accession>A0A438IM59</accession>
<dbReference type="PROSITE" id="PS50084">
    <property type="entry name" value="KH_TYPE_1"/>
    <property type="match status" value="1"/>
</dbReference>
<dbReference type="Gene3D" id="3.30.1370.10">
    <property type="entry name" value="K Homology domain, type 1"/>
    <property type="match status" value="1"/>
</dbReference>
<feature type="domain" description="K Homology" evidence="3">
    <location>
        <begin position="242"/>
        <end position="315"/>
    </location>
</feature>
<dbReference type="InterPro" id="IPR036612">
    <property type="entry name" value="KH_dom_type_1_sf"/>
</dbReference>
<comment type="caution">
    <text evidence="4">The sequence shown here is derived from an EMBL/GenBank/DDBJ whole genome shotgun (WGS) entry which is preliminary data.</text>
</comment>
<dbReference type="CDD" id="cd22514">
    <property type="entry name" value="KH-I_BTR1_rpt3"/>
    <property type="match status" value="1"/>
</dbReference>
<dbReference type="Proteomes" id="UP000288805">
    <property type="component" value="Unassembled WGS sequence"/>
</dbReference>
<proteinExistence type="predicted"/>
<evidence type="ECO:0000256" key="2">
    <source>
        <dbReference type="PROSITE-ProRule" id="PRU00117"/>
    </source>
</evidence>
<evidence type="ECO:0000259" key="3">
    <source>
        <dbReference type="SMART" id="SM00322"/>
    </source>
</evidence>
<name>A0A438IM59_VITVI</name>
<evidence type="ECO:0000256" key="1">
    <source>
        <dbReference type="ARBA" id="ARBA00022737"/>
    </source>
</evidence>
<evidence type="ECO:0000313" key="4">
    <source>
        <dbReference type="EMBL" id="RVW97705.1"/>
    </source>
</evidence>
<keyword evidence="1" id="KW-0677">Repeat</keyword>
<dbReference type="EMBL" id="QGNW01000098">
    <property type="protein sequence ID" value="RVW97705.1"/>
    <property type="molecule type" value="Genomic_DNA"/>
</dbReference>
<dbReference type="InterPro" id="IPR004088">
    <property type="entry name" value="KH_dom_type_1"/>
</dbReference>
<evidence type="ECO:0000313" key="5">
    <source>
        <dbReference type="Proteomes" id="UP000288805"/>
    </source>
</evidence>
<protein>
    <submittedName>
        <fullName evidence="4">Protein BTR1</fullName>
    </submittedName>
</protein>
<organism evidence="4 5">
    <name type="scientific">Vitis vinifera</name>
    <name type="common">Grape</name>
    <dbReference type="NCBI Taxonomy" id="29760"/>
    <lineage>
        <taxon>Eukaryota</taxon>
        <taxon>Viridiplantae</taxon>
        <taxon>Streptophyta</taxon>
        <taxon>Embryophyta</taxon>
        <taxon>Tracheophyta</taxon>
        <taxon>Spermatophyta</taxon>
        <taxon>Magnoliopsida</taxon>
        <taxon>eudicotyledons</taxon>
        <taxon>Gunneridae</taxon>
        <taxon>Pentapetalae</taxon>
        <taxon>rosids</taxon>
        <taxon>Vitales</taxon>
        <taxon>Vitaceae</taxon>
        <taxon>Viteae</taxon>
        <taxon>Vitis</taxon>
    </lineage>
</organism>
<dbReference type="SUPFAM" id="SSF54791">
    <property type="entry name" value="Eukaryotic type KH-domain (KH-domain type I)"/>
    <property type="match status" value="1"/>
</dbReference>
<keyword evidence="2" id="KW-0694">RNA-binding</keyword>
<dbReference type="InterPro" id="IPR004087">
    <property type="entry name" value="KH_dom"/>
</dbReference>
<gene>
    <name evidence="4" type="primary">BTR1_2</name>
    <name evidence="4" type="ORF">CK203_028095</name>
</gene>